<evidence type="ECO:0000313" key="9">
    <source>
        <dbReference type="EMBL" id="KAH7366759.1"/>
    </source>
</evidence>
<dbReference type="CDD" id="cd16464">
    <property type="entry name" value="RING-H2_Pirh2-like"/>
    <property type="match status" value="1"/>
</dbReference>
<evidence type="ECO:0000259" key="7">
    <source>
        <dbReference type="PROSITE" id="PS51266"/>
    </source>
</evidence>
<feature type="domain" description="CHY-type" evidence="7">
    <location>
        <begin position="271"/>
        <end position="338"/>
    </location>
</feature>
<feature type="compositionally biased region" description="Acidic residues" evidence="5">
    <location>
        <begin position="629"/>
        <end position="655"/>
    </location>
</feature>
<dbReference type="PROSITE" id="PS51270">
    <property type="entry name" value="ZF_CTCHY"/>
    <property type="match status" value="1"/>
</dbReference>
<dbReference type="Gene3D" id="2.20.28.10">
    <property type="match status" value="1"/>
</dbReference>
<dbReference type="SUPFAM" id="SSF161245">
    <property type="entry name" value="Zinc hairpin stack"/>
    <property type="match status" value="1"/>
</dbReference>
<keyword evidence="1" id="KW-0479">Metal-binding</keyword>
<feature type="compositionally biased region" description="Polar residues" evidence="5">
    <location>
        <begin position="97"/>
        <end position="110"/>
    </location>
</feature>
<dbReference type="PANTHER" id="PTHR21319">
    <property type="entry name" value="RING FINGER AND CHY ZINC FINGER DOMAIN-CONTAINING PROTEIN 1"/>
    <property type="match status" value="1"/>
</dbReference>
<dbReference type="InterPro" id="IPR039512">
    <property type="entry name" value="RCHY1_zinc-ribbon"/>
</dbReference>
<evidence type="ECO:0000259" key="6">
    <source>
        <dbReference type="PROSITE" id="PS50089"/>
    </source>
</evidence>
<feature type="domain" description="RING-type" evidence="6">
    <location>
        <begin position="407"/>
        <end position="449"/>
    </location>
</feature>
<dbReference type="Proteomes" id="UP000813385">
    <property type="component" value="Unassembled WGS sequence"/>
</dbReference>
<feature type="region of interest" description="Disordered" evidence="5">
    <location>
        <begin position="563"/>
        <end position="662"/>
    </location>
</feature>
<evidence type="ECO:0000259" key="8">
    <source>
        <dbReference type="PROSITE" id="PS51270"/>
    </source>
</evidence>
<dbReference type="InterPro" id="IPR008913">
    <property type="entry name" value="Znf_CHY"/>
</dbReference>
<feature type="compositionally biased region" description="Basic and acidic residues" evidence="5">
    <location>
        <begin position="38"/>
        <end position="48"/>
    </location>
</feature>
<dbReference type="GO" id="GO:0006511">
    <property type="term" value="P:ubiquitin-dependent protein catabolic process"/>
    <property type="evidence" value="ECO:0007669"/>
    <property type="project" value="TreeGrafter"/>
</dbReference>
<dbReference type="InterPro" id="IPR037274">
    <property type="entry name" value="Znf_CHY_sf"/>
</dbReference>
<sequence length="662" mass="72694">MPSLVADFIINPVIRQARRLSERATNRDQVQVQPPTRQDQDTSAHDTDPNCAQQPSTPQSATTTVANPAAIPSADVVVADEDEEEHGDTVGHLPSFRHSSNSDSPNALNSRISRQTNDQTLGPAPSIATMAANTTKDPRHSLPEDDGMGSLRRRLITIQAQTISPEDKARLMHETLMENYRLSQTALGITPRPRADVPRAPVTAGEAWERAVPAGALEALKFWQSSASDAASVDSFRLSPDDIKPTFVPAKQSKGSLSPAEDDAAANATSETTRPLGCQHYRRNVKLQCSTCAKWYTCRFCHDAAENHELIRKDTKNMLCMLCACPQKAAESCINCGTPAARYFCGICKLWDDHPNKNIYHCNDCGICRRGQGLGKDFFHCKKCCACISISIKDTHKCIERSTDCDCPICGEYMFTSPKPVVFMQCGHSIHGRCYEEHMRRSYKCPICNKSLLNMETQFRQLELEILAQPMPQEFRDTKAVVLCNDCSGKSTVPYHWLGLKCAICSSYNTVELRMSAPRQWPTNPDAPPPLSPSAGPVVPVEMQGGAAAVPIARHRRFSSLAVPQAAGGGGAHRGPLDDRMARSSSPMRHRPPPGVVSGVIPDGVGHQHEEAEDSDEDILSFWNSRTDESEEESASDEGDAMTESDEEDDDDDNDIMLIGHR</sequence>
<keyword evidence="2 4" id="KW-0863">Zinc-finger</keyword>
<dbReference type="GO" id="GO:0061630">
    <property type="term" value="F:ubiquitin protein ligase activity"/>
    <property type="evidence" value="ECO:0007669"/>
    <property type="project" value="TreeGrafter"/>
</dbReference>
<evidence type="ECO:0000256" key="1">
    <source>
        <dbReference type="ARBA" id="ARBA00022723"/>
    </source>
</evidence>
<feature type="region of interest" description="Disordered" evidence="5">
    <location>
        <begin position="20"/>
        <end position="68"/>
    </location>
</feature>
<dbReference type="Pfam" id="PF05495">
    <property type="entry name" value="zf-CHY"/>
    <property type="match status" value="1"/>
</dbReference>
<accession>A0A8K0TNS1</accession>
<dbReference type="InterPro" id="IPR013083">
    <property type="entry name" value="Znf_RING/FYVE/PHD"/>
</dbReference>
<organism evidence="9 10">
    <name type="scientific">Plectosphaerella cucumerina</name>
    <dbReference type="NCBI Taxonomy" id="40658"/>
    <lineage>
        <taxon>Eukaryota</taxon>
        <taxon>Fungi</taxon>
        <taxon>Dikarya</taxon>
        <taxon>Ascomycota</taxon>
        <taxon>Pezizomycotina</taxon>
        <taxon>Sordariomycetes</taxon>
        <taxon>Hypocreomycetidae</taxon>
        <taxon>Glomerellales</taxon>
        <taxon>Plectosphaerellaceae</taxon>
        <taxon>Plectosphaerella</taxon>
    </lineage>
</organism>
<keyword evidence="10" id="KW-1185">Reference proteome</keyword>
<proteinExistence type="predicted"/>
<evidence type="ECO:0000313" key="10">
    <source>
        <dbReference type="Proteomes" id="UP000813385"/>
    </source>
</evidence>
<dbReference type="InterPro" id="IPR001841">
    <property type="entry name" value="Znf_RING"/>
</dbReference>
<evidence type="ECO:0000256" key="5">
    <source>
        <dbReference type="SAM" id="MobiDB-lite"/>
    </source>
</evidence>
<dbReference type="SUPFAM" id="SSF57850">
    <property type="entry name" value="RING/U-box"/>
    <property type="match status" value="1"/>
</dbReference>
<evidence type="ECO:0000256" key="2">
    <source>
        <dbReference type="ARBA" id="ARBA00022771"/>
    </source>
</evidence>
<gene>
    <name evidence="9" type="ORF">B0T11DRAFT_274047</name>
</gene>
<feature type="region of interest" description="Disordered" evidence="5">
    <location>
        <begin position="248"/>
        <end position="268"/>
    </location>
</feature>
<feature type="compositionally biased region" description="Low complexity" evidence="5">
    <location>
        <begin position="52"/>
        <end position="64"/>
    </location>
</feature>
<dbReference type="Gene3D" id="3.30.40.10">
    <property type="entry name" value="Zinc/RING finger domain, C3HC4 (zinc finger)"/>
    <property type="match status" value="1"/>
</dbReference>
<dbReference type="EMBL" id="JAGPXD010000002">
    <property type="protein sequence ID" value="KAH7366759.1"/>
    <property type="molecule type" value="Genomic_DNA"/>
</dbReference>
<dbReference type="GO" id="GO:0005634">
    <property type="term" value="C:nucleus"/>
    <property type="evidence" value="ECO:0007669"/>
    <property type="project" value="TreeGrafter"/>
</dbReference>
<feature type="domain" description="CTCHY-type" evidence="8">
    <location>
        <begin position="340"/>
        <end position="406"/>
    </location>
</feature>
<evidence type="ECO:0000256" key="3">
    <source>
        <dbReference type="ARBA" id="ARBA00022833"/>
    </source>
</evidence>
<dbReference type="InterPro" id="IPR017921">
    <property type="entry name" value="Znf_CTCHY"/>
</dbReference>
<protein>
    <submittedName>
        <fullName evidence="9">CHY zinc finger protein</fullName>
    </submittedName>
</protein>
<comment type="caution">
    <text evidence="9">The sequence shown here is derived from an EMBL/GenBank/DDBJ whole genome shotgun (WGS) entry which is preliminary data.</text>
</comment>
<dbReference type="Pfam" id="PF13639">
    <property type="entry name" value="zf-RING_2"/>
    <property type="match status" value="1"/>
</dbReference>
<dbReference type="Pfam" id="PF14599">
    <property type="entry name" value="zinc_ribbon_6"/>
    <property type="match status" value="1"/>
</dbReference>
<reference evidence="9" key="1">
    <citation type="journal article" date="2021" name="Nat. Commun.">
        <title>Genetic determinants of endophytism in the Arabidopsis root mycobiome.</title>
        <authorList>
            <person name="Mesny F."/>
            <person name="Miyauchi S."/>
            <person name="Thiergart T."/>
            <person name="Pickel B."/>
            <person name="Atanasova L."/>
            <person name="Karlsson M."/>
            <person name="Huettel B."/>
            <person name="Barry K.W."/>
            <person name="Haridas S."/>
            <person name="Chen C."/>
            <person name="Bauer D."/>
            <person name="Andreopoulos W."/>
            <person name="Pangilinan J."/>
            <person name="LaButti K."/>
            <person name="Riley R."/>
            <person name="Lipzen A."/>
            <person name="Clum A."/>
            <person name="Drula E."/>
            <person name="Henrissat B."/>
            <person name="Kohler A."/>
            <person name="Grigoriev I.V."/>
            <person name="Martin F.M."/>
            <person name="Hacquard S."/>
        </authorList>
    </citation>
    <scope>NUCLEOTIDE SEQUENCE</scope>
    <source>
        <strain evidence="9">MPI-CAGE-AT-0016</strain>
    </source>
</reference>
<dbReference type="PANTHER" id="PTHR21319:SF0">
    <property type="entry name" value="AND RING FINGER DOMAIN PROTEIN, PUTATIVE (AFU_ORTHOLOGUE AFUA_1G08900)-RELATED"/>
    <property type="match status" value="1"/>
</dbReference>
<feature type="compositionally biased region" description="Polar residues" evidence="5">
    <location>
        <begin position="27"/>
        <end position="37"/>
    </location>
</feature>
<dbReference type="PROSITE" id="PS50089">
    <property type="entry name" value="ZF_RING_2"/>
    <property type="match status" value="1"/>
</dbReference>
<keyword evidence="3" id="KW-0862">Zinc</keyword>
<dbReference type="OrthoDB" id="411372at2759"/>
<feature type="region of interest" description="Disordered" evidence="5">
    <location>
        <begin position="80"/>
        <end position="110"/>
    </location>
</feature>
<name>A0A8K0TNS1_9PEZI</name>
<dbReference type="SMART" id="SM00184">
    <property type="entry name" value="RING"/>
    <property type="match status" value="1"/>
</dbReference>
<dbReference type="InterPro" id="IPR037275">
    <property type="entry name" value="Znf_CTCHY_sf"/>
</dbReference>
<dbReference type="GO" id="GO:0016567">
    <property type="term" value="P:protein ubiquitination"/>
    <property type="evidence" value="ECO:0007669"/>
    <property type="project" value="TreeGrafter"/>
</dbReference>
<dbReference type="GO" id="GO:0008270">
    <property type="term" value="F:zinc ion binding"/>
    <property type="evidence" value="ECO:0007669"/>
    <property type="project" value="UniProtKB-KW"/>
</dbReference>
<evidence type="ECO:0000256" key="4">
    <source>
        <dbReference type="PROSITE-ProRule" id="PRU00601"/>
    </source>
</evidence>
<dbReference type="PROSITE" id="PS51266">
    <property type="entry name" value="ZF_CHY"/>
    <property type="match status" value="1"/>
</dbReference>
<dbReference type="SUPFAM" id="SSF161219">
    <property type="entry name" value="CHY zinc finger-like"/>
    <property type="match status" value="1"/>
</dbReference>
<dbReference type="AlphaFoldDB" id="A0A8K0TNS1"/>